<feature type="domain" description="GST N-terminal" evidence="1">
    <location>
        <begin position="1"/>
        <end position="81"/>
    </location>
</feature>
<gene>
    <name evidence="3" type="primary">gst</name>
    <name evidence="3" type="ORF">CEV33_3392</name>
</gene>
<protein>
    <submittedName>
        <fullName evidence="3">Glutathione S-transferase</fullName>
        <ecNumber evidence="3">2.5.1.18</ecNumber>
    </submittedName>
</protein>
<dbReference type="AlphaFoldDB" id="A0A256EYW6"/>
<dbReference type="SFLD" id="SFLDS00019">
    <property type="entry name" value="Glutathione_Transferase_(cytos"/>
    <property type="match status" value="1"/>
</dbReference>
<dbReference type="PROSITE" id="PS50405">
    <property type="entry name" value="GST_CTER"/>
    <property type="match status" value="1"/>
</dbReference>
<dbReference type="SUPFAM" id="SSF47616">
    <property type="entry name" value="GST C-terminal domain-like"/>
    <property type="match status" value="1"/>
</dbReference>
<accession>A0A256EYW6</accession>
<evidence type="ECO:0000313" key="3">
    <source>
        <dbReference type="EMBL" id="OYR07802.1"/>
    </source>
</evidence>
<dbReference type="PANTHER" id="PTHR44051">
    <property type="entry name" value="GLUTATHIONE S-TRANSFERASE-RELATED"/>
    <property type="match status" value="1"/>
</dbReference>
<keyword evidence="3" id="KW-0808">Transferase</keyword>
<proteinExistence type="predicted"/>
<evidence type="ECO:0000259" key="1">
    <source>
        <dbReference type="PROSITE" id="PS50404"/>
    </source>
</evidence>
<dbReference type="CDD" id="cd03188">
    <property type="entry name" value="GST_C_Beta"/>
    <property type="match status" value="1"/>
</dbReference>
<dbReference type="SFLD" id="SFLDG00358">
    <property type="entry name" value="Main_(cytGST)"/>
    <property type="match status" value="1"/>
</dbReference>
<comment type="caution">
    <text evidence="3">The sequence shown here is derived from an EMBL/GenBank/DDBJ whole genome shotgun (WGS) entry which is preliminary data.</text>
</comment>
<dbReference type="Pfam" id="PF00043">
    <property type="entry name" value="GST_C"/>
    <property type="match status" value="1"/>
</dbReference>
<organism evidence="3 4">
    <name type="scientific">Brucella grignonensis</name>
    <dbReference type="NCBI Taxonomy" id="94627"/>
    <lineage>
        <taxon>Bacteria</taxon>
        <taxon>Pseudomonadati</taxon>
        <taxon>Pseudomonadota</taxon>
        <taxon>Alphaproteobacteria</taxon>
        <taxon>Hyphomicrobiales</taxon>
        <taxon>Brucellaceae</taxon>
        <taxon>Brucella/Ochrobactrum group</taxon>
        <taxon>Brucella</taxon>
    </lineage>
</organism>
<dbReference type="Pfam" id="PF13409">
    <property type="entry name" value="GST_N_2"/>
    <property type="match status" value="1"/>
</dbReference>
<dbReference type="EMBL" id="NNRL01000168">
    <property type="protein sequence ID" value="OYR07802.1"/>
    <property type="molecule type" value="Genomic_DNA"/>
</dbReference>
<feature type="domain" description="GST C-terminal" evidence="2">
    <location>
        <begin position="87"/>
        <end position="209"/>
    </location>
</feature>
<dbReference type="OrthoDB" id="7583243at2"/>
<dbReference type="SUPFAM" id="SSF52833">
    <property type="entry name" value="Thioredoxin-like"/>
    <property type="match status" value="1"/>
</dbReference>
<dbReference type="Gene3D" id="1.20.1050.10">
    <property type="match status" value="1"/>
</dbReference>
<dbReference type="EC" id="2.5.1.18" evidence="3"/>
<dbReference type="InterPro" id="IPR004045">
    <property type="entry name" value="Glutathione_S-Trfase_N"/>
</dbReference>
<reference evidence="3 4" key="1">
    <citation type="submission" date="2017-07" db="EMBL/GenBank/DDBJ databases">
        <title>Phylogenetic study on the rhizospheric bacterium Ochrobactrum sp. A44.</title>
        <authorList>
            <person name="Krzyzanowska D.M."/>
            <person name="Ossowicki A."/>
            <person name="Rajewska M."/>
            <person name="Maciag T."/>
            <person name="Kaczynski Z."/>
            <person name="Czerwicka M."/>
            <person name="Jafra S."/>
        </authorList>
    </citation>
    <scope>NUCLEOTIDE SEQUENCE [LARGE SCALE GENOMIC DNA]</scope>
    <source>
        <strain evidence="3 4">OgA9a</strain>
    </source>
</reference>
<dbReference type="InterPro" id="IPR036282">
    <property type="entry name" value="Glutathione-S-Trfase_C_sf"/>
</dbReference>
<name>A0A256EYW6_9HYPH</name>
<sequence length="209" mass="23151">MRLYFKPGACSLSSRIVLTEIGLAFDTERVDTETGLTETGTDYRVINPKGYVPALEMDDGTVLTENPAILQFLADTHPEAGLAPASGTLERARLQEWLNFTSSELHKAFSPYFRGHPLETTEKEQVEERLARRVGDVAHGLADGRDFILGNGFTVADAYLFVVLNWAGFIDLDLARWPHVTAYMARISARPSVRDAMRQEGLFTDEGAA</sequence>
<dbReference type="PANTHER" id="PTHR44051:SF8">
    <property type="entry name" value="GLUTATHIONE S-TRANSFERASE GSTA"/>
    <property type="match status" value="1"/>
</dbReference>
<dbReference type="RefSeq" id="WP_094542439.1">
    <property type="nucleotide sequence ID" value="NZ_JBHEER010000016.1"/>
</dbReference>
<dbReference type="SFLD" id="SFLDG01150">
    <property type="entry name" value="Main.1:_Beta-like"/>
    <property type="match status" value="1"/>
</dbReference>
<keyword evidence="4" id="KW-1185">Reference proteome</keyword>
<dbReference type="Proteomes" id="UP000216478">
    <property type="component" value="Unassembled WGS sequence"/>
</dbReference>
<dbReference type="InterPro" id="IPR040079">
    <property type="entry name" value="Glutathione_S-Trfase"/>
</dbReference>
<evidence type="ECO:0000313" key="4">
    <source>
        <dbReference type="Proteomes" id="UP000216478"/>
    </source>
</evidence>
<dbReference type="CDD" id="cd03057">
    <property type="entry name" value="GST_N_Beta"/>
    <property type="match status" value="1"/>
</dbReference>
<dbReference type="Gene3D" id="3.40.30.10">
    <property type="entry name" value="Glutaredoxin"/>
    <property type="match status" value="1"/>
</dbReference>
<dbReference type="InterPro" id="IPR010987">
    <property type="entry name" value="Glutathione-S-Trfase_C-like"/>
</dbReference>
<dbReference type="GO" id="GO:0004364">
    <property type="term" value="F:glutathione transferase activity"/>
    <property type="evidence" value="ECO:0007669"/>
    <property type="project" value="UniProtKB-EC"/>
</dbReference>
<dbReference type="InterPro" id="IPR004046">
    <property type="entry name" value="GST_C"/>
</dbReference>
<dbReference type="InterPro" id="IPR036249">
    <property type="entry name" value="Thioredoxin-like_sf"/>
</dbReference>
<evidence type="ECO:0000259" key="2">
    <source>
        <dbReference type="PROSITE" id="PS50405"/>
    </source>
</evidence>
<dbReference type="NCBIfam" id="NF007831">
    <property type="entry name" value="PRK10542.1"/>
    <property type="match status" value="1"/>
</dbReference>
<dbReference type="PROSITE" id="PS50404">
    <property type="entry name" value="GST_NTER"/>
    <property type="match status" value="1"/>
</dbReference>